<feature type="domain" description="HTH tetR-type" evidence="6">
    <location>
        <begin position="18"/>
        <end position="77"/>
    </location>
</feature>
<dbReference type="Gene3D" id="1.10.357.10">
    <property type="entry name" value="Tetracycline Repressor, domain 2"/>
    <property type="match status" value="1"/>
</dbReference>
<feature type="region of interest" description="Disordered" evidence="5">
    <location>
        <begin position="1"/>
        <end position="20"/>
    </location>
</feature>
<dbReference type="InterPro" id="IPR050109">
    <property type="entry name" value="HTH-type_TetR-like_transc_reg"/>
</dbReference>
<gene>
    <name evidence="7" type="ORF">MXD59_10075</name>
</gene>
<feature type="DNA-binding region" description="H-T-H motif" evidence="4">
    <location>
        <begin position="40"/>
        <end position="59"/>
    </location>
</feature>
<name>A0ABT0JX44_9ACTN</name>
<feature type="compositionally biased region" description="Basic and acidic residues" evidence="5">
    <location>
        <begin position="8"/>
        <end position="20"/>
    </location>
</feature>
<evidence type="ECO:0000259" key="6">
    <source>
        <dbReference type="PROSITE" id="PS50977"/>
    </source>
</evidence>
<dbReference type="Proteomes" id="UP001201873">
    <property type="component" value="Unassembled WGS sequence"/>
</dbReference>
<evidence type="ECO:0000256" key="5">
    <source>
        <dbReference type="SAM" id="MobiDB-lite"/>
    </source>
</evidence>
<sequence length="200" mass="20760">MASTSEPATERPVRSDARRNRERVLAAAREAFTEVGPEVSLAEVARRAGVGQGTLYRHFPARADLLGAILVDGVATLCRRGAELAAAGPAGAALAGWLGLLLEHARVNQGLAGSYLSGGGLGERYPVTDCHEKIMGMAARLLADAQRTGAARADLTAVDLVQLIVGISLVTVRTQDSAQADRLLAVALDGVRVGMATGRP</sequence>
<dbReference type="SUPFAM" id="SSF46689">
    <property type="entry name" value="Homeodomain-like"/>
    <property type="match status" value="1"/>
</dbReference>
<dbReference type="InterPro" id="IPR001647">
    <property type="entry name" value="HTH_TetR"/>
</dbReference>
<dbReference type="RefSeq" id="WP_248813282.1">
    <property type="nucleotide sequence ID" value="NZ_JALKFT010000008.1"/>
</dbReference>
<keyword evidence="3" id="KW-0804">Transcription</keyword>
<accession>A0ABT0JX44</accession>
<keyword evidence="2 4" id="KW-0238">DNA-binding</keyword>
<dbReference type="PANTHER" id="PTHR30055:SF234">
    <property type="entry name" value="HTH-TYPE TRANSCRIPTIONAL REGULATOR BETI"/>
    <property type="match status" value="1"/>
</dbReference>
<dbReference type="EMBL" id="JALKFT010000008">
    <property type="protein sequence ID" value="MCK9876120.1"/>
    <property type="molecule type" value="Genomic_DNA"/>
</dbReference>
<evidence type="ECO:0000313" key="7">
    <source>
        <dbReference type="EMBL" id="MCK9876120.1"/>
    </source>
</evidence>
<dbReference type="Pfam" id="PF21597">
    <property type="entry name" value="TetR_C_43"/>
    <property type="match status" value="1"/>
</dbReference>
<dbReference type="InterPro" id="IPR009057">
    <property type="entry name" value="Homeodomain-like_sf"/>
</dbReference>
<dbReference type="SUPFAM" id="SSF48498">
    <property type="entry name" value="Tetracyclin repressor-like, C-terminal domain"/>
    <property type="match status" value="1"/>
</dbReference>
<dbReference type="InterPro" id="IPR049445">
    <property type="entry name" value="TetR_SbtR-like_C"/>
</dbReference>
<evidence type="ECO:0000313" key="8">
    <source>
        <dbReference type="Proteomes" id="UP001201873"/>
    </source>
</evidence>
<keyword evidence="8" id="KW-1185">Reference proteome</keyword>
<keyword evidence="1" id="KW-0805">Transcription regulation</keyword>
<dbReference type="PANTHER" id="PTHR30055">
    <property type="entry name" value="HTH-TYPE TRANSCRIPTIONAL REGULATOR RUTR"/>
    <property type="match status" value="1"/>
</dbReference>
<evidence type="ECO:0000256" key="2">
    <source>
        <dbReference type="ARBA" id="ARBA00023125"/>
    </source>
</evidence>
<dbReference type="Pfam" id="PF00440">
    <property type="entry name" value="TetR_N"/>
    <property type="match status" value="1"/>
</dbReference>
<evidence type="ECO:0000256" key="3">
    <source>
        <dbReference type="ARBA" id="ARBA00023163"/>
    </source>
</evidence>
<reference evidence="7 8" key="1">
    <citation type="submission" date="2022-04" db="EMBL/GenBank/DDBJ databases">
        <title>Genome diversity in the genus Frankia.</title>
        <authorList>
            <person name="Carlos-Shanley C."/>
            <person name="Hahn D."/>
        </authorList>
    </citation>
    <scope>NUCLEOTIDE SEQUENCE [LARGE SCALE GENOMIC DNA]</scope>
    <source>
        <strain evidence="7 8">Ag45/Mut15</strain>
    </source>
</reference>
<protein>
    <submittedName>
        <fullName evidence="7">TetR/AcrR family transcriptional regulator</fullName>
    </submittedName>
</protein>
<dbReference type="PRINTS" id="PR00455">
    <property type="entry name" value="HTHTETR"/>
</dbReference>
<dbReference type="InterPro" id="IPR036271">
    <property type="entry name" value="Tet_transcr_reg_TetR-rel_C_sf"/>
</dbReference>
<evidence type="ECO:0000256" key="4">
    <source>
        <dbReference type="PROSITE-ProRule" id="PRU00335"/>
    </source>
</evidence>
<evidence type="ECO:0000256" key="1">
    <source>
        <dbReference type="ARBA" id="ARBA00023015"/>
    </source>
</evidence>
<dbReference type="PROSITE" id="PS50977">
    <property type="entry name" value="HTH_TETR_2"/>
    <property type="match status" value="1"/>
</dbReference>
<comment type="caution">
    <text evidence="7">The sequence shown here is derived from an EMBL/GenBank/DDBJ whole genome shotgun (WGS) entry which is preliminary data.</text>
</comment>
<proteinExistence type="predicted"/>
<organism evidence="7 8">
    <name type="scientific">Frankia umida</name>
    <dbReference type="NCBI Taxonomy" id="573489"/>
    <lineage>
        <taxon>Bacteria</taxon>
        <taxon>Bacillati</taxon>
        <taxon>Actinomycetota</taxon>
        <taxon>Actinomycetes</taxon>
        <taxon>Frankiales</taxon>
        <taxon>Frankiaceae</taxon>
        <taxon>Frankia</taxon>
    </lineage>
</organism>